<protein>
    <submittedName>
        <fullName evidence="1">Uncharacterized protein</fullName>
    </submittedName>
</protein>
<evidence type="ECO:0000313" key="1">
    <source>
        <dbReference type="EMBL" id="KAI0089036.1"/>
    </source>
</evidence>
<dbReference type="Proteomes" id="UP001055072">
    <property type="component" value="Unassembled WGS sequence"/>
</dbReference>
<keyword evidence="2" id="KW-1185">Reference proteome</keyword>
<feature type="non-terminal residue" evidence="1">
    <location>
        <position position="90"/>
    </location>
</feature>
<accession>A0ACB8U4B8</accession>
<sequence>MKWSRSSSVRLKNLCMLTTFLWGRCLQMTSGLSRSSTTMLSRLMVASSLGRKMPARSFSLSFLNSRMVECFSTIGVAEVEVDVVGAEMRS</sequence>
<evidence type="ECO:0000313" key="2">
    <source>
        <dbReference type="Proteomes" id="UP001055072"/>
    </source>
</evidence>
<reference evidence="1" key="1">
    <citation type="journal article" date="2021" name="Environ. Microbiol.">
        <title>Gene family expansions and transcriptome signatures uncover fungal adaptations to wood decay.</title>
        <authorList>
            <person name="Hage H."/>
            <person name="Miyauchi S."/>
            <person name="Viragh M."/>
            <person name="Drula E."/>
            <person name="Min B."/>
            <person name="Chaduli D."/>
            <person name="Navarro D."/>
            <person name="Favel A."/>
            <person name="Norest M."/>
            <person name="Lesage-Meessen L."/>
            <person name="Balint B."/>
            <person name="Merenyi Z."/>
            <person name="de Eugenio L."/>
            <person name="Morin E."/>
            <person name="Martinez A.T."/>
            <person name="Baldrian P."/>
            <person name="Stursova M."/>
            <person name="Martinez M.J."/>
            <person name="Novotny C."/>
            <person name="Magnuson J.K."/>
            <person name="Spatafora J.W."/>
            <person name="Maurice S."/>
            <person name="Pangilinan J."/>
            <person name="Andreopoulos W."/>
            <person name="LaButti K."/>
            <person name="Hundley H."/>
            <person name="Na H."/>
            <person name="Kuo A."/>
            <person name="Barry K."/>
            <person name="Lipzen A."/>
            <person name="Henrissat B."/>
            <person name="Riley R."/>
            <person name="Ahrendt S."/>
            <person name="Nagy L.G."/>
            <person name="Grigoriev I.V."/>
            <person name="Martin F."/>
            <person name="Rosso M.N."/>
        </authorList>
    </citation>
    <scope>NUCLEOTIDE SEQUENCE</scope>
    <source>
        <strain evidence="1">CBS 384.51</strain>
    </source>
</reference>
<organism evidence="1 2">
    <name type="scientific">Irpex rosettiformis</name>
    <dbReference type="NCBI Taxonomy" id="378272"/>
    <lineage>
        <taxon>Eukaryota</taxon>
        <taxon>Fungi</taxon>
        <taxon>Dikarya</taxon>
        <taxon>Basidiomycota</taxon>
        <taxon>Agaricomycotina</taxon>
        <taxon>Agaricomycetes</taxon>
        <taxon>Polyporales</taxon>
        <taxon>Irpicaceae</taxon>
        <taxon>Irpex</taxon>
    </lineage>
</organism>
<gene>
    <name evidence="1" type="ORF">BDY19DRAFT_947663</name>
</gene>
<name>A0ACB8U4B8_9APHY</name>
<comment type="caution">
    <text evidence="1">The sequence shown here is derived from an EMBL/GenBank/DDBJ whole genome shotgun (WGS) entry which is preliminary data.</text>
</comment>
<proteinExistence type="predicted"/>
<dbReference type="EMBL" id="MU274912">
    <property type="protein sequence ID" value="KAI0089036.1"/>
    <property type="molecule type" value="Genomic_DNA"/>
</dbReference>